<reference evidence="7" key="1">
    <citation type="journal article" date="2012" name="PLoS Genet.">
        <title>The genomes of the fungal plant pathogens Cladosporium fulvum and Dothistroma septosporum reveal adaptation to different hosts and lifestyles but also signatures of common ancestry.</title>
        <authorList>
            <person name="de Wit P.J.G.M."/>
            <person name="van der Burgt A."/>
            <person name="Oekmen B."/>
            <person name="Stergiopoulos I."/>
            <person name="Abd-Elsalam K.A."/>
            <person name="Aerts A.L."/>
            <person name="Bahkali A.H."/>
            <person name="Beenen H.G."/>
            <person name="Chettri P."/>
            <person name="Cox M.P."/>
            <person name="Datema E."/>
            <person name="de Vries R.P."/>
            <person name="Dhillon B."/>
            <person name="Ganley A.R."/>
            <person name="Griffiths S.A."/>
            <person name="Guo Y."/>
            <person name="Hamelin R.C."/>
            <person name="Henrissat B."/>
            <person name="Kabir M.S."/>
            <person name="Jashni M.K."/>
            <person name="Kema G."/>
            <person name="Klaubauf S."/>
            <person name="Lapidus A."/>
            <person name="Levasseur A."/>
            <person name="Lindquist E."/>
            <person name="Mehrabi R."/>
            <person name="Ohm R.A."/>
            <person name="Owen T.J."/>
            <person name="Salamov A."/>
            <person name="Schwelm A."/>
            <person name="Schijlen E."/>
            <person name="Sun H."/>
            <person name="van den Burg H.A."/>
            <person name="van Ham R.C.H.J."/>
            <person name="Zhang S."/>
            <person name="Goodwin S.B."/>
            <person name="Grigoriev I.V."/>
            <person name="Collemare J."/>
            <person name="Bradshaw R.E."/>
        </authorList>
    </citation>
    <scope>NUCLEOTIDE SEQUENCE [LARGE SCALE GENOMIC DNA]</scope>
    <source>
        <strain evidence="7">NZE10 / CBS 128990</strain>
    </source>
</reference>
<keyword evidence="7" id="KW-1185">Reference proteome</keyword>
<dbReference type="SMART" id="SM00320">
    <property type="entry name" value="WD40"/>
    <property type="match status" value="6"/>
</dbReference>
<feature type="repeat" description="WD" evidence="4">
    <location>
        <begin position="85"/>
        <end position="120"/>
    </location>
</feature>
<feature type="repeat" description="WD" evidence="4">
    <location>
        <begin position="210"/>
        <end position="245"/>
    </location>
</feature>
<name>N1Q106_DOTSN</name>
<dbReference type="OrthoDB" id="94039at2759"/>
<evidence type="ECO:0000256" key="1">
    <source>
        <dbReference type="ARBA" id="ARBA00022574"/>
    </source>
</evidence>
<dbReference type="InterPro" id="IPR040132">
    <property type="entry name" value="Tex1/THOC3"/>
</dbReference>
<dbReference type="InterPro" id="IPR019775">
    <property type="entry name" value="WD40_repeat_CS"/>
</dbReference>
<proteinExistence type="inferred from homology"/>
<dbReference type="GO" id="GO:0006406">
    <property type="term" value="P:mRNA export from nucleus"/>
    <property type="evidence" value="ECO:0007669"/>
    <property type="project" value="InterPro"/>
</dbReference>
<dbReference type="SUPFAM" id="SSF50978">
    <property type="entry name" value="WD40 repeat-like"/>
    <property type="match status" value="1"/>
</dbReference>
<comment type="similarity">
    <text evidence="3">Belongs to the THOC3 family.</text>
</comment>
<evidence type="ECO:0000256" key="5">
    <source>
        <dbReference type="SAM" id="MobiDB-lite"/>
    </source>
</evidence>
<dbReference type="STRING" id="675120.N1Q106"/>
<dbReference type="Proteomes" id="UP000016933">
    <property type="component" value="Unassembled WGS sequence"/>
</dbReference>
<dbReference type="InterPro" id="IPR001680">
    <property type="entry name" value="WD40_rpt"/>
</dbReference>
<sequence>MAPPARARPIKKNDLKDLFVSKANLPVLFSESLRPSTLAPNVRSISWSPTGSMVAASVSSNIRVWNPERPDVKNSTELRDTPSKPGSHASNVEKIGFAPTHQGLLASTGIDGMVKLWDVRLPAAGEYKVENQGLFLTWHPSGTELVVGRKDDVVTALDVRRTDTVLFAKDGKVNYNQVALSNDGRTLFSTVTNGPLRIYDYPSMERLHLLSGHTASCNAVIYSPVGSYLATGGSDGIINLYNTTTWLCDHALMDHTNAVRDLSFSFDGNYLVAGSGTTDVKDGDKGINIYHVDTGAMVHKVETTNVVTFVAWHPHRYAVAYGGDPGGLKIVGALTDPVLPAR</sequence>
<evidence type="ECO:0000256" key="4">
    <source>
        <dbReference type="PROSITE-ProRule" id="PRU00221"/>
    </source>
</evidence>
<dbReference type="Pfam" id="PF00400">
    <property type="entry name" value="WD40"/>
    <property type="match status" value="4"/>
</dbReference>
<protein>
    <submittedName>
        <fullName evidence="6">Uncharacterized protein</fullName>
    </submittedName>
</protein>
<evidence type="ECO:0000313" key="6">
    <source>
        <dbReference type="EMBL" id="EME49451.1"/>
    </source>
</evidence>
<dbReference type="PANTHER" id="PTHR22839:SF0">
    <property type="entry name" value="THO COMPLEX SUBUNIT 3"/>
    <property type="match status" value="1"/>
</dbReference>
<dbReference type="PROSITE" id="PS50294">
    <property type="entry name" value="WD_REPEATS_REGION"/>
    <property type="match status" value="2"/>
</dbReference>
<dbReference type="PROSITE" id="PS50082">
    <property type="entry name" value="WD_REPEATS_2"/>
    <property type="match status" value="2"/>
</dbReference>
<organism evidence="6 7">
    <name type="scientific">Dothistroma septosporum (strain NZE10 / CBS 128990)</name>
    <name type="common">Red band needle blight fungus</name>
    <name type="synonym">Mycosphaerella pini</name>
    <dbReference type="NCBI Taxonomy" id="675120"/>
    <lineage>
        <taxon>Eukaryota</taxon>
        <taxon>Fungi</taxon>
        <taxon>Dikarya</taxon>
        <taxon>Ascomycota</taxon>
        <taxon>Pezizomycotina</taxon>
        <taxon>Dothideomycetes</taxon>
        <taxon>Dothideomycetidae</taxon>
        <taxon>Mycosphaerellales</taxon>
        <taxon>Mycosphaerellaceae</taxon>
        <taxon>Dothistroma</taxon>
    </lineage>
</organism>
<dbReference type="EMBL" id="KB446535">
    <property type="protein sequence ID" value="EME49451.1"/>
    <property type="molecule type" value="Genomic_DNA"/>
</dbReference>
<reference evidence="6 7" key="2">
    <citation type="journal article" date="2012" name="PLoS Pathog.">
        <title>Diverse lifestyles and strategies of plant pathogenesis encoded in the genomes of eighteen Dothideomycetes fungi.</title>
        <authorList>
            <person name="Ohm R.A."/>
            <person name="Feau N."/>
            <person name="Henrissat B."/>
            <person name="Schoch C.L."/>
            <person name="Horwitz B.A."/>
            <person name="Barry K.W."/>
            <person name="Condon B.J."/>
            <person name="Copeland A.C."/>
            <person name="Dhillon B."/>
            <person name="Glaser F."/>
            <person name="Hesse C.N."/>
            <person name="Kosti I."/>
            <person name="LaButti K."/>
            <person name="Lindquist E.A."/>
            <person name="Lucas S."/>
            <person name="Salamov A.A."/>
            <person name="Bradshaw R.E."/>
            <person name="Ciuffetti L."/>
            <person name="Hamelin R.C."/>
            <person name="Kema G.H.J."/>
            <person name="Lawrence C."/>
            <person name="Scott J.A."/>
            <person name="Spatafora J.W."/>
            <person name="Turgeon B.G."/>
            <person name="de Wit P.J.G.M."/>
            <person name="Zhong S."/>
            <person name="Goodwin S.B."/>
            <person name="Grigoriev I.V."/>
        </authorList>
    </citation>
    <scope>NUCLEOTIDE SEQUENCE [LARGE SCALE GENOMIC DNA]</scope>
    <source>
        <strain evidence="7">NZE10 / CBS 128990</strain>
    </source>
</reference>
<keyword evidence="2" id="KW-0677">Repeat</keyword>
<evidence type="ECO:0000256" key="3">
    <source>
        <dbReference type="ARBA" id="ARBA00046343"/>
    </source>
</evidence>
<dbReference type="eggNOG" id="KOG1407">
    <property type="taxonomic scope" value="Eukaryota"/>
</dbReference>
<dbReference type="HOGENOM" id="CLU_045202_1_0_1"/>
<dbReference type="PROSITE" id="PS00678">
    <property type="entry name" value="WD_REPEATS_1"/>
    <property type="match status" value="1"/>
</dbReference>
<accession>N1Q106</accession>
<evidence type="ECO:0000313" key="7">
    <source>
        <dbReference type="Proteomes" id="UP000016933"/>
    </source>
</evidence>
<dbReference type="OMA" id="WNADGRH"/>
<evidence type="ECO:0000256" key="2">
    <source>
        <dbReference type="ARBA" id="ARBA00022737"/>
    </source>
</evidence>
<gene>
    <name evidence="6" type="ORF">DOTSEDRAFT_163835</name>
</gene>
<keyword evidence="1 4" id="KW-0853">WD repeat</keyword>
<dbReference type="InterPro" id="IPR015943">
    <property type="entry name" value="WD40/YVTN_repeat-like_dom_sf"/>
</dbReference>
<feature type="compositionally biased region" description="Basic and acidic residues" evidence="5">
    <location>
        <begin position="66"/>
        <end position="82"/>
    </location>
</feature>
<dbReference type="Gene3D" id="2.130.10.10">
    <property type="entry name" value="YVTN repeat-like/Quinoprotein amine dehydrogenase"/>
    <property type="match status" value="2"/>
</dbReference>
<dbReference type="InterPro" id="IPR036322">
    <property type="entry name" value="WD40_repeat_dom_sf"/>
</dbReference>
<dbReference type="GO" id="GO:0000445">
    <property type="term" value="C:THO complex part of transcription export complex"/>
    <property type="evidence" value="ECO:0007669"/>
    <property type="project" value="TreeGrafter"/>
</dbReference>
<dbReference type="PANTHER" id="PTHR22839">
    <property type="entry name" value="THO COMPLEX SUBUNIT 3 THO3"/>
    <property type="match status" value="1"/>
</dbReference>
<feature type="region of interest" description="Disordered" evidence="5">
    <location>
        <begin position="66"/>
        <end position="92"/>
    </location>
</feature>
<dbReference type="AlphaFoldDB" id="N1Q106"/>